<gene>
    <name evidence="1" type="ORF">LWI29_002613</name>
</gene>
<keyword evidence="2" id="KW-1185">Reference proteome</keyword>
<reference evidence="1" key="1">
    <citation type="journal article" date="2022" name="Plant J.">
        <title>Strategies of tolerance reflected in two North American maple genomes.</title>
        <authorList>
            <person name="McEvoy S.L."/>
            <person name="Sezen U.U."/>
            <person name="Trouern-Trend A."/>
            <person name="McMahon S.M."/>
            <person name="Schaberg P.G."/>
            <person name="Yang J."/>
            <person name="Wegrzyn J.L."/>
            <person name="Swenson N.G."/>
        </authorList>
    </citation>
    <scope>NUCLEOTIDE SEQUENCE</scope>
    <source>
        <strain evidence="1">NS2018</strain>
    </source>
</reference>
<reference evidence="1" key="2">
    <citation type="submission" date="2023-06" db="EMBL/GenBank/DDBJ databases">
        <authorList>
            <person name="Swenson N.G."/>
            <person name="Wegrzyn J.L."/>
            <person name="Mcevoy S.L."/>
        </authorList>
    </citation>
    <scope>NUCLEOTIDE SEQUENCE</scope>
    <source>
        <strain evidence="1">NS2018</strain>
        <tissue evidence="1">Leaf</tissue>
    </source>
</reference>
<evidence type="ECO:0000313" key="1">
    <source>
        <dbReference type="EMBL" id="KAK0577939.1"/>
    </source>
</evidence>
<comment type="caution">
    <text evidence="1">The sequence shown here is derived from an EMBL/GenBank/DDBJ whole genome shotgun (WGS) entry which is preliminary data.</text>
</comment>
<sequence length="138" mass="15358">MITTITEIVIMTGTVILTVTKIGGIDIVHVQRINQGTDPDQSLHPIPPRKASGEVVLIWRHLLHPCCLVLLFQLGALPMMPVEAMTQQATRHARRVYVGGPPPLANEQVLFSDLLLVLAFYERKTRLVFPIFAKLTIS</sequence>
<dbReference type="Proteomes" id="UP001168877">
    <property type="component" value="Unassembled WGS sequence"/>
</dbReference>
<organism evidence="1 2">
    <name type="scientific">Acer saccharum</name>
    <name type="common">Sugar maple</name>
    <dbReference type="NCBI Taxonomy" id="4024"/>
    <lineage>
        <taxon>Eukaryota</taxon>
        <taxon>Viridiplantae</taxon>
        <taxon>Streptophyta</taxon>
        <taxon>Embryophyta</taxon>
        <taxon>Tracheophyta</taxon>
        <taxon>Spermatophyta</taxon>
        <taxon>Magnoliopsida</taxon>
        <taxon>eudicotyledons</taxon>
        <taxon>Gunneridae</taxon>
        <taxon>Pentapetalae</taxon>
        <taxon>rosids</taxon>
        <taxon>malvids</taxon>
        <taxon>Sapindales</taxon>
        <taxon>Sapindaceae</taxon>
        <taxon>Hippocastanoideae</taxon>
        <taxon>Acereae</taxon>
        <taxon>Acer</taxon>
    </lineage>
</organism>
<evidence type="ECO:0000313" key="2">
    <source>
        <dbReference type="Proteomes" id="UP001168877"/>
    </source>
</evidence>
<name>A0AA39RPL1_ACESA</name>
<dbReference type="AlphaFoldDB" id="A0AA39RPL1"/>
<accession>A0AA39RPL1</accession>
<protein>
    <submittedName>
        <fullName evidence="1">Uncharacterized protein</fullName>
    </submittedName>
</protein>
<proteinExistence type="predicted"/>
<dbReference type="EMBL" id="JAUESC010000385">
    <property type="protein sequence ID" value="KAK0577939.1"/>
    <property type="molecule type" value="Genomic_DNA"/>
</dbReference>